<gene>
    <name evidence="1" type="ORF">DPX16_22726</name>
</gene>
<dbReference type="AlphaFoldDB" id="A0A3N0XHZ3"/>
<comment type="caution">
    <text evidence="1">The sequence shown here is derived from an EMBL/GenBank/DDBJ whole genome shotgun (WGS) entry which is preliminary data.</text>
</comment>
<protein>
    <submittedName>
        <fullName evidence="1">Uncharacterized protein</fullName>
    </submittedName>
</protein>
<reference evidence="1 2" key="1">
    <citation type="submission" date="2018-10" db="EMBL/GenBank/DDBJ databases">
        <title>Genome assembly for a Yunnan-Guizhou Plateau 3E fish, Anabarilius grahami (Regan), and its evolutionary and genetic applications.</title>
        <authorList>
            <person name="Jiang W."/>
        </authorList>
    </citation>
    <scope>NUCLEOTIDE SEQUENCE [LARGE SCALE GENOMIC DNA]</scope>
    <source>
        <strain evidence="1">AG-KIZ</strain>
        <tissue evidence="1">Muscle</tissue>
    </source>
</reference>
<organism evidence="1 2">
    <name type="scientific">Anabarilius grahami</name>
    <name type="common">Kanglang fish</name>
    <name type="synonym">Barilius grahami</name>
    <dbReference type="NCBI Taxonomy" id="495550"/>
    <lineage>
        <taxon>Eukaryota</taxon>
        <taxon>Metazoa</taxon>
        <taxon>Chordata</taxon>
        <taxon>Craniata</taxon>
        <taxon>Vertebrata</taxon>
        <taxon>Euteleostomi</taxon>
        <taxon>Actinopterygii</taxon>
        <taxon>Neopterygii</taxon>
        <taxon>Teleostei</taxon>
        <taxon>Ostariophysi</taxon>
        <taxon>Cypriniformes</taxon>
        <taxon>Xenocyprididae</taxon>
        <taxon>Xenocypridinae</taxon>
        <taxon>Xenocypridinae incertae sedis</taxon>
        <taxon>Anabarilius</taxon>
    </lineage>
</organism>
<dbReference type="EMBL" id="RJVU01073205">
    <property type="protein sequence ID" value="ROI25341.1"/>
    <property type="molecule type" value="Genomic_DNA"/>
</dbReference>
<evidence type="ECO:0000313" key="2">
    <source>
        <dbReference type="Proteomes" id="UP000281406"/>
    </source>
</evidence>
<evidence type="ECO:0000313" key="1">
    <source>
        <dbReference type="EMBL" id="ROI25341.1"/>
    </source>
</evidence>
<proteinExistence type="predicted"/>
<dbReference type="OrthoDB" id="8843611at2759"/>
<dbReference type="Proteomes" id="UP000281406">
    <property type="component" value="Unassembled WGS sequence"/>
</dbReference>
<name>A0A3N0XHZ3_ANAGA</name>
<sequence length="234" mass="27178">MELKLLLMLTKLLMKQAKPEKELLMENMHYYMYQDTDSAEFMLCEEEFPCLSETPCKSPAIKQRKTESADTTAILSQLGELLRLINNRSDALEKMVGENSRVIASMKESINENTRQISGVKDVIDFMSAEVKDLKVKVGATESLPKRVEFNWHEQEKWLLHLEAYLHRWNLRVHGVPESEREDVRGKIIDVCQQLLPDAQDKLPDAVDTVHRLGRCSVWINQPHNYSLYLMNYP</sequence>
<accession>A0A3N0XHZ3</accession>
<keyword evidence="2" id="KW-1185">Reference proteome</keyword>